<dbReference type="PANTHER" id="PTHR34154:SF10">
    <property type="entry name" value="ASL1-LIKE GLYCOSYL HYDROLASE CATALYTIC DOMAIN-CONTAINING PROTEIN"/>
    <property type="match status" value="1"/>
</dbReference>
<dbReference type="Proteomes" id="UP000191285">
    <property type="component" value="Unassembled WGS sequence"/>
</dbReference>
<organism evidence="3 4">
    <name type="scientific">Penicillium steckii</name>
    <dbReference type="NCBI Taxonomy" id="303698"/>
    <lineage>
        <taxon>Eukaryota</taxon>
        <taxon>Fungi</taxon>
        <taxon>Dikarya</taxon>
        <taxon>Ascomycota</taxon>
        <taxon>Pezizomycotina</taxon>
        <taxon>Eurotiomycetes</taxon>
        <taxon>Eurotiomycetidae</taxon>
        <taxon>Eurotiales</taxon>
        <taxon>Aspergillaceae</taxon>
        <taxon>Penicillium</taxon>
    </lineage>
</organism>
<dbReference type="EMBL" id="MLKD01000006">
    <property type="protein sequence ID" value="OQE25372.1"/>
    <property type="molecule type" value="Genomic_DNA"/>
</dbReference>
<dbReference type="GO" id="GO:0009277">
    <property type="term" value="C:fungal-type cell wall"/>
    <property type="evidence" value="ECO:0007669"/>
    <property type="project" value="TreeGrafter"/>
</dbReference>
<evidence type="ECO:0000313" key="4">
    <source>
        <dbReference type="Proteomes" id="UP000191285"/>
    </source>
</evidence>
<proteinExistence type="predicted"/>
<sequence length="264" mass="28127">MVSFTKLFTAGLMATATIAAPVEVQKRSTSKRGAAYNDVSTVSAMTGSGNVAWAYNWAMSLSGNLPTGVDFVPMLWGAKDFGGWVASIETALSSGSQYILGFNEPDMASQASMSASEAAGYYKNYITPYAGKAKLISPAVTSSTNEGQGLSWFKSFMDQCTSCDITGLAVHWYGNNIDEFKTFVQQAIDTASSYSLSEVWITEFALASDVNGIADQSTTNSFVTEAISYLDGQSGVTRYSYFMAADNYLLSGGSLNSVGQTYCS</sequence>
<evidence type="ECO:0000313" key="3">
    <source>
        <dbReference type="EMBL" id="OQE25372.1"/>
    </source>
</evidence>
<dbReference type="GO" id="GO:0071966">
    <property type="term" value="P:fungal-type cell wall polysaccharide metabolic process"/>
    <property type="evidence" value="ECO:0007669"/>
    <property type="project" value="TreeGrafter"/>
</dbReference>
<feature type="domain" description="Asl1-like glycosyl hydrolase catalytic" evidence="2">
    <location>
        <begin position="33"/>
        <end position="262"/>
    </location>
</feature>
<dbReference type="InterPro" id="IPR017853">
    <property type="entry name" value="GH"/>
</dbReference>
<dbReference type="SUPFAM" id="SSF51445">
    <property type="entry name" value="(Trans)glycosidases"/>
    <property type="match status" value="1"/>
</dbReference>
<dbReference type="PANTHER" id="PTHR34154">
    <property type="entry name" value="ALKALI-SENSITIVE LINKAGE PROTEIN 1"/>
    <property type="match status" value="1"/>
</dbReference>
<evidence type="ECO:0000256" key="1">
    <source>
        <dbReference type="SAM" id="SignalP"/>
    </source>
</evidence>
<protein>
    <recommendedName>
        <fullName evidence="2">Asl1-like glycosyl hydrolase catalytic domain-containing protein</fullName>
    </recommendedName>
</protein>
<gene>
    <name evidence="3" type="ORF">PENSTE_c006G09784</name>
</gene>
<dbReference type="AlphaFoldDB" id="A0A1V6TG92"/>
<dbReference type="FunFam" id="3.20.20.80:FF:000271">
    <property type="entry name" value="Alkali-sensitive linkage protein 1"/>
    <property type="match status" value="1"/>
</dbReference>
<name>A0A1V6TG92_9EURO</name>
<reference evidence="4" key="1">
    <citation type="journal article" date="2017" name="Nat. Microbiol.">
        <title>Global analysis of biosynthetic gene clusters reveals vast potential of secondary metabolite production in Penicillium species.</title>
        <authorList>
            <person name="Nielsen J.C."/>
            <person name="Grijseels S."/>
            <person name="Prigent S."/>
            <person name="Ji B."/>
            <person name="Dainat J."/>
            <person name="Nielsen K.F."/>
            <person name="Frisvad J.C."/>
            <person name="Workman M."/>
            <person name="Nielsen J."/>
        </authorList>
    </citation>
    <scope>NUCLEOTIDE SEQUENCE [LARGE SCALE GENOMIC DNA]</scope>
    <source>
        <strain evidence="4">IBT 24891</strain>
    </source>
</reference>
<keyword evidence="1" id="KW-0732">Signal</keyword>
<dbReference type="Gene3D" id="3.20.20.80">
    <property type="entry name" value="Glycosidases"/>
    <property type="match status" value="1"/>
</dbReference>
<comment type="caution">
    <text evidence="3">The sequence shown here is derived from an EMBL/GenBank/DDBJ whole genome shotgun (WGS) entry which is preliminary data.</text>
</comment>
<evidence type="ECO:0000259" key="2">
    <source>
        <dbReference type="Pfam" id="PF11790"/>
    </source>
</evidence>
<dbReference type="Pfam" id="PF11790">
    <property type="entry name" value="Glyco_hydro_cc"/>
    <property type="match status" value="1"/>
</dbReference>
<dbReference type="InterPro" id="IPR024655">
    <property type="entry name" value="Asl1_glyco_hydro_catalytic"/>
</dbReference>
<dbReference type="InterPro" id="IPR053183">
    <property type="entry name" value="ASL1"/>
</dbReference>
<dbReference type="OrthoDB" id="43654at2759"/>
<dbReference type="STRING" id="303698.A0A1V6TG92"/>
<feature type="signal peptide" evidence="1">
    <location>
        <begin position="1"/>
        <end position="19"/>
    </location>
</feature>
<keyword evidence="4" id="KW-1185">Reference proteome</keyword>
<feature type="chain" id="PRO_5012596369" description="Asl1-like glycosyl hydrolase catalytic domain-containing protein" evidence="1">
    <location>
        <begin position="20"/>
        <end position="264"/>
    </location>
</feature>
<accession>A0A1V6TG92</accession>